<dbReference type="OrthoDB" id="10250354at2759"/>
<feature type="transmembrane region" description="Helical" evidence="3">
    <location>
        <begin position="252"/>
        <end position="271"/>
    </location>
</feature>
<feature type="region of interest" description="Disordered" evidence="2">
    <location>
        <begin position="87"/>
        <end position="198"/>
    </location>
</feature>
<feature type="compositionally biased region" description="Basic and acidic residues" evidence="2">
    <location>
        <begin position="210"/>
        <end position="235"/>
    </location>
</feature>
<dbReference type="SMART" id="SM00271">
    <property type="entry name" value="DnaJ"/>
    <property type="match status" value="1"/>
</dbReference>
<sequence>MPLRLFPLSSPLIARLRQGFHTSAILRDASPQPNHYETLQIPTNASPSEVKKSFYALSKTHHPDLNPTDPHASQRFVQISDAYATLSSPTKRSHYDSQILPYSRPSTSHRHQASPHGSYSSSNPAGGRPASGLSRRRAQFRGPPPSFYRSGGWGEHSAKRRSAQAQSGAENPSSSSDCNGDANGNANVRPGMGHGQGMFGEEVRHFDREEHLRTQENHDKRLRQRDRSRNRRGDDGWEAVEEGEPGGMLGNFLWVGGVIVLGVSVPMMLAGRVMGGEKKKRVE</sequence>
<reference evidence="5 6" key="1">
    <citation type="submission" date="2018-05" db="EMBL/GenBank/DDBJ databases">
        <title>Whole genome sequencing for identification of molecular markers to develop diagnostic detection tools for the regulated plant pathogen Lachnellula willkommii.</title>
        <authorList>
            <person name="Giroux E."/>
            <person name="Bilodeau G."/>
        </authorList>
    </citation>
    <scope>NUCLEOTIDE SEQUENCE [LARGE SCALE GENOMIC DNA]</scope>
    <source>
        <strain evidence="5 6">CBS 203.66</strain>
    </source>
</reference>
<dbReference type="InterPro" id="IPR051938">
    <property type="entry name" value="Apopto_cytoskel_mod"/>
</dbReference>
<feature type="region of interest" description="Disordered" evidence="2">
    <location>
        <begin position="210"/>
        <end position="243"/>
    </location>
</feature>
<keyword evidence="6" id="KW-1185">Reference proteome</keyword>
<dbReference type="Pfam" id="PF00226">
    <property type="entry name" value="DnaJ"/>
    <property type="match status" value="1"/>
</dbReference>
<dbReference type="SUPFAM" id="SSF46565">
    <property type="entry name" value="Chaperone J-domain"/>
    <property type="match status" value="1"/>
</dbReference>
<keyword evidence="3" id="KW-1133">Transmembrane helix</keyword>
<dbReference type="PROSITE" id="PS50076">
    <property type="entry name" value="DNAJ_2"/>
    <property type="match status" value="1"/>
</dbReference>
<dbReference type="CDD" id="cd06257">
    <property type="entry name" value="DnaJ"/>
    <property type="match status" value="1"/>
</dbReference>
<dbReference type="Proteomes" id="UP000469559">
    <property type="component" value="Unassembled WGS sequence"/>
</dbReference>
<protein>
    <submittedName>
        <fullName evidence="5">Mitochondrial DnaJ subfamily A member 3-like protein</fullName>
    </submittedName>
</protein>
<dbReference type="InterPro" id="IPR036869">
    <property type="entry name" value="J_dom_sf"/>
</dbReference>
<name>A0A8T9B1S1_9HELO</name>
<evidence type="ECO:0000256" key="3">
    <source>
        <dbReference type="SAM" id="Phobius"/>
    </source>
</evidence>
<dbReference type="AlphaFoldDB" id="A0A8T9B1S1"/>
<organism evidence="5 6">
    <name type="scientific">Lachnellula arida</name>
    <dbReference type="NCBI Taxonomy" id="1316785"/>
    <lineage>
        <taxon>Eukaryota</taxon>
        <taxon>Fungi</taxon>
        <taxon>Dikarya</taxon>
        <taxon>Ascomycota</taxon>
        <taxon>Pezizomycotina</taxon>
        <taxon>Leotiomycetes</taxon>
        <taxon>Helotiales</taxon>
        <taxon>Lachnaceae</taxon>
        <taxon>Lachnellula</taxon>
    </lineage>
</organism>
<dbReference type="EMBL" id="QGMF01000909">
    <property type="protein sequence ID" value="TVY13597.1"/>
    <property type="molecule type" value="Genomic_DNA"/>
</dbReference>
<keyword evidence="3" id="KW-0472">Membrane</keyword>
<accession>A0A8T9B1S1</accession>
<feature type="compositionally biased region" description="Polar residues" evidence="2">
    <location>
        <begin position="163"/>
        <end position="186"/>
    </location>
</feature>
<evidence type="ECO:0000256" key="1">
    <source>
        <dbReference type="ARBA" id="ARBA00023186"/>
    </source>
</evidence>
<dbReference type="PRINTS" id="PR00625">
    <property type="entry name" value="JDOMAIN"/>
</dbReference>
<dbReference type="InterPro" id="IPR001623">
    <property type="entry name" value="DnaJ_domain"/>
</dbReference>
<dbReference type="PANTHER" id="PTHR44145:SF3">
    <property type="entry name" value="DNAJ HOMOLOG SUBFAMILY A MEMBER 3, MITOCHONDRIAL"/>
    <property type="match status" value="1"/>
</dbReference>
<dbReference type="Gene3D" id="1.10.287.110">
    <property type="entry name" value="DnaJ domain"/>
    <property type="match status" value="1"/>
</dbReference>
<evidence type="ECO:0000313" key="5">
    <source>
        <dbReference type="EMBL" id="TVY13597.1"/>
    </source>
</evidence>
<keyword evidence="1" id="KW-0143">Chaperone</keyword>
<proteinExistence type="predicted"/>
<dbReference type="PANTHER" id="PTHR44145">
    <property type="entry name" value="DNAJ HOMOLOG SUBFAMILY A MEMBER 3, MITOCHONDRIAL"/>
    <property type="match status" value="1"/>
</dbReference>
<evidence type="ECO:0000256" key="2">
    <source>
        <dbReference type="SAM" id="MobiDB-lite"/>
    </source>
</evidence>
<evidence type="ECO:0000259" key="4">
    <source>
        <dbReference type="PROSITE" id="PS50076"/>
    </source>
</evidence>
<gene>
    <name evidence="5" type="primary">DNAJA3</name>
    <name evidence="5" type="ORF">LARI1_G006343</name>
</gene>
<comment type="caution">
    <text evidence="5">The sequence shown here is derived from an EMBL/GenBank/DDBJ whole genome shotgun (WGS) entry which is preliminary data.</text>
</comment>
<keyword evidence="3" id="KW-0812">Transmembrane</keyword>
<feature type="domain" description="J" evidence="4">
    <location>
        <begin position="34"/>
        <end position="99"/>
    </location>
</feature>
<feature type="compositionally biased region" description="Polar residues" evidence="2">
    <location>
        <begin position="115"/>
        <end position="124"/>
    </location>
</feature>
<evidence type="ECO:0000313" key="6">
    <source>
        <dbReference type="Proteomes" id="UP000469559"/>
    </source>
</evidence>